<evidence type="ECO:0000259" key="15">
    <source>
        <dbReference type="Pfam" id="PF05193"/>
    </source>
</evidence>
<keyword evidence="6" id="KW-0479">Metal-binding</keyword>
<keyword evidence="5" id="KW-0645">Protease</keyword>
<feature type="domain" description="Peptidase M16 N-terminal" evidence="14">
    <location>
        <begin position="17"/>
        <end position="138"/>
    </location>
</feature>
<dbReference type="Pfam" id="PF00675">
    <property type="entry name" value="Peptidase_M16"/>
    <property type="match status" value="1"/>
</dbReference>
<dbReference type="PANTHER" id="PTHR43690:SF18">
    <property type="entry name" value="INSULIN-DEGRADING ENZYME-RELATED"/>
    <property type="match status" value="1"/>
</dbReference>
<dbReference type="Gene3D" id="3.30.830.10">
    <property type="entry name" value="Metalloenzyme, LuxS/M16 peptidase-like"/>
    <property type="match status" value="2"/>
</dbReference>
<keyword evidence="8" id="KW-0862">Zinc</keyword>
<evidence type="ECO:0000256" key="4">
    <source>
        <dbReference type="ARBA" id="ARBA00015088"/>
    </source>
</evidence>
<evidence type="ECO:0000256" key="5">
    <source>
        <dbReference type="ARBA" id="ARBA00022670"/>
    </source>
</evidence>
<comment type="similarity">
    <text evidence="3 13">Belongs to the peptidase M16 family.</text>
</comment>
<evidence type="ECO:0000259" key="14">
    <source>
        <dbReference type="Pfam" id="PF00675"/>
    </source>
</evidence>
<dbReference type="InterPro" id="IPR054733">
    <property type="entry name" value="PqqF_C_3"/>
</dbReference>
<dbReference type="InterPro" id="IPR001431">
    <property type="entry name" value="Pept_M16_Zn_BS"/>
</dbReference>
<feature type="domain" description="Coenzyme PQQ synthesis protein F C-terminal lobe" evidence="16">
    <location>
        <begin position="460"/>
        <end position="566"/>
    </location>
</feature>
<evidence type="ECO:0000256" key="7">
    <source>
        <dbReference type="ARBA" id="ARBA00022801"/>
    </source>
</evidence>
<dbReference type="InterPro" id="IPR011249">
    <property type="entry name" value="Metalloenz_LuxS/M16"/>
</dbReference>
<dbReference type="InterPro" id="IPR050626">
    <property type="entry name" value="Peptidase_M16"/>
</dbReference>
<accession>A0ABV7T2P6</accession>
<dbReference type="PROSITE" id="PS00143">
    <property type="entry name" value="INSULINASE"/>
    <property type="match status" value="1"/>
</dbReference>
<keyword evidence="10" id="KW-0482">Metalloprotease</keyword>
<comment type="pathway">
    <text evidence="2">Cofactor biosynthesis; pyrroloquinoline quinone biosynthesis.</text>
</comment>
<dbReference type="InterPro" id="IPR007863">
    <property type="entry name" value="Peptidase_M16_C"/>
</dbReference>
<feature type="domain" description="Peptidase M16 C-terminal" evidence="15">
    <location>
        <begin position="175"/>
        <end position="339"/>
    </location>
</feature>
<dbReference type="PANTHER" id="PTHR43690">
    <property type="entry name" value="NARDILYSIN"/>
    <property type="match status" value="1"/>
</dbReference>
<organism evidence="18 19">
    <name type="scientific">Stutzerimonas tarimensis</name>
    <dbReference type="NCBI Taxonomy" id="1507735"/>
    <lineage>
        <taxon>Bacteria</taxon>
        <taxon>Pseudomonadati</taxon>
        <taxon>Pseudomonadota</taxon>
        <taxon>Gammaproteobacteria</taxon>
        <taxon>Pseudomonadales</taxon>
        <taxon>Pseudomonadaceae</taxon>
        <taxon>Stutzerimonas</taxon>
    </lineage>
</organism>
<evidence type="ECO:0000256" key="9">
    <source>
        <dbReference type="ARBA" id="ARBA00022905"/>
    </source>
</evidence>
<evidence type="ECO:0000259" key="17">
    <source>
        <dbReference type="Pfam" id="PF22456"/>
    </source>
</evidence>
<dbReference type="InterPro" id="IPR054734">
    <property type="entry name" value="PqqF-like_C_4"/>
</dbReference>
<proteinExistence type="inferred from homology"/>
<dbReference type="InterPro" id="IPR011844">
    <property type="entry name" value="PQQ_synth_PqqF"/>
</dbReference>
<evidence type="ECO:0000256" key="1">
    <source>
        <dbReference type="ARBA" id="ARBA00001947"/>
    </source>
</evidence>
<evidence type="ECO:0000256" key="13">
    <source>
        <dbReference type="RuleBase" id="RU004447"/>
    </source>
</evidence>
<evidence type="ECO:0000256" key="3">
    <source>
        <dbReference type="ARBA" id="ARBA00007261"/>
    </source>
</evidence>
<sequence length="781" mass="84014">MSQPLVHQHANGCTLLAVQSPGASRAALVVRVDAGSHDAPTHWPGLAHFLEHLLFLGGEVYRGHERLMPFVQACGGQLNASTGARQTHYFFEVPIDAFEDAADRLMDMLAHPRLALDEQRGEREVLQAEYLARSADAVQLGQSALLTMMAPKHPCSGFHAGNRATLAVESAEFQQALCAFHTDFYRAPHLCLALAGPQPTNRLLAMAERFASRLVPGSVRPRELPPGFPVRGKSQWQLRLPGDSTCLWLGLRLESAEAGFDEAVEILRGQLASGLPDGLLDRLVQAGWVEDLRVHIPYCYAGQAILGLEFTLVRGEQHAGAVQQALIDWLRFLSDHMPELLPAESLPHGCSPSQLADHWLKRFDRKALVPGAGAALLRLLLKGFSPEQVSALLASPNASGTTTQVCGFPAEVAPWTVPPTQQLLIIERLAHNPLLHAAGAASSGTLPSALVRWPWPHDGAALYLRWSDHACKEAWQQALRPLAAAAVDAGLALDARPGAHGFELRCSGPDTLLPRLVQQIGFALAKIARPGNPQVREEMPIRRLMRALPDFLQPAAETGALRWDGLLLGATPEAAGRLAAAIAELAGAPAVLPRGGRGAPGLQRHLLSCRGEDAALLLFCQVPDQEPTSEAAWRVLGQYFQPGFYQRMRGELQLGYGVFCGFQQVAGQAGLVFGIQSPHCDAEALLAHVRRWLGEQSLDLPRLAANGSALAAQLEPIALGRTGYAEQLWQAHLAGLDERHPALVREALAKLDAHCLETSLASLRGALGGWIVLATGGPALG</sequence>
<name>A0ABV7T2P6_9GAMM</name>
<keyword evidence="7 18" id="KW-0378">Hydrolase</keyword>
<evidence type="ECO:0000256" key="2">
    <source>
        <dbReference type="ARBA" id="ARBA00004886"/>
    </source>
</evidence>
<dbReference type="SUPFAM" id="SSF63411">
    <property type="entry name" value="LuxS/MPP-like metallohydrolase"/>
    <property type="match status" value="3"/>
</dbReference>
<gene>
    <name evidence="18" type="primary">pqqF</name>
    <name evidence="18" type="ORF">ACFOMF_06030</name>
</gene>
<dbReference type="RefSeq" id="WP_386362289.1">
    <property type="nucleotide sequence ID" value="NZ_JBHRXZ010000016.1"/>
</dbReference>
<dbReference type="Pfam" id="PF22455">
    <property type="entry name" value="PqqF_C_3"/>
    <property type="match status" value="1"/>
</dbReference>
<protein>
    <recommendedName>
        <fullName evidence="4">Coenzyme PQQ synthesis protein F</fullName>
    </recommendedName>
    <alternativeName>
        <fullName evidence="12">Pyrroloquinoline quinone biosynthesis protein F</fullName>
    </alternativeName>
</protein>
<keyword evidence="19" id="KW-1185">Reference proteome</keyword>
<dbReference type="Pfam" id="PF05193">
    <property type="entry name" value="Peptidase_M16_C"/>
    <property type="match status" value="1"/>
</dbReference>
<comment type="function">
    <text evidence="11">Required for coenzyme pyrroloquinoline quinone (PQQ) biosynthesis. It is thought that this protein is a protease that cleaves peptides bond in a small peptide (gene pqqA), providing the glutamate and tyrosine residues which are necessary for the synthesis of PQQ.</text>
</comment>
<evidence type="ECO:0000256" key="12">
    <source>
        <dbReference type="ARBA" id="ARBA00030977"/>
    </source>
</evidence>
<evidence type="ECO:0000256" key="10">
    <source>
        <dbReference type="ARBA" id="ARBA00023049"/>
    </source>
</evidence>
<evidence type="ECO:0000313" key="19">
    <source>
        <dbReference type="Proteomes" id="UP001595630"/>
    </source>
</evidence>
<dbReference type="NCBIfam" id="TIGR02110">
    <property type="entry name" value="PQQ_syn_pqqF"/>
    <property type="match status" value="1"/>
</dbReference>
<evidence type="ECO:0000256" key="11">
    <source>
        <dbReference type="ARBA" id="ARBA00024932"/>
    </source>
</evidence>
<evidence type="ECO:0000259" key="16">
    <source>
        <dbReference type="Pfam" id="PF22455"/>
    </source>
</evidence>
<evidence type="ECO:0000256" key="8">
    <source>
        <dbReference type="ARBA" id="ARBA00022833"/>
    </source>
</evidence>
<reference evidence="19" key="1">
    <citation type="journal article" date="2019" name="Int. J. Syst. Evol. Microbiol.">
        <title>The Global Catalogue of Microorganisms (GCM) 10K type strain sequencing project: providing services to taxonomists for standard genome sequencing and annotation.</title>
        <authorList>
            <consortium name="The Broad Institute Genomics Platform"/>
            <consortium name="The Broad Institute Genome Sequencing Center for Infectious Disease"/>
            <person name="Wu L."/>
            <person name="Ma J."/>
        </authorList>
    </citation>
    <scope>NUCLEOTIDE SEQUENCE [LARGE SCALE GENOMIC DNA]</scope>
    <source>
        <strain evidence="19">KCTC 42447</strain>
    </source>
</reference>
<dbReference type="Pfam" id="PF22456">
    <property type="entry name" value="PqqF-like_C_4"/>
    <property type="match status" value="1"/>
</dbReference>
<comment type="cofactor">
    <cofactor evidence="1">
        <name>Zn(2+)</name>
        <dbReference type="ChEBI" id="CHEBI:29105"/>
    </cofactor>
</comment>
<dbReference type="Proteomes" id="UP001595630">
    <property type="component" value="Unassembled WGS sequence"/>
</dbReference>
<feature type="domain" description="Coenzyme PQQ synthesis protein F-like C-terminal lobe" evidence="17">
    <location>
        <begin position="635"/>
        <end position="706"/>
    </location>
</feature>
<dbReference type="GO" id="GO:0016787">
    <property type="term" value="F:hydrolase activity"/>
    <property type="evidence" value="ECO:0007669"/>
    <property type="project" value="UniProtKB-KW"/>
</dbReference>
<evidence type="ECO:0000256" key="6">
    <source>
        <dbReference type="ARBA" id="ARBA00022723"/>
    </source>
</evidence>
<dbReference type="EMBL" id="JBHRXZ010000016">
    <property type="protein sequence ID" value="MFC3607333.1"/>
    <property type="molecule type" value="Genomic_DNA"/>
</dbReference>
<dbReference type="InterPro" id="IPR011765">
    <property type="entry name" value="Pept_M16_N"/>
</dbReference>
<comment type="caution">
    <text evidence="18">The sequence shown here is derived from an EMBL/GenBank/DDBJ whole genome shotgun (WGS) entry which is preliminary data.</text>
</comment>
<evidence type="ECO:0000313" key="18">
    <source>
        <dbReference type="EMBL" id="MFC3607333.1"/>
    </source>
</evidence>
<keyword evidence="9" id="KW-0884">PQQ biosynthesis</keyword>